<evidence type="ECO:0000313" key="3">
    <source>
        <dbReference type="Proteomes" id="UP001174677"/>
    </source>
</evidence>
<dbReference type="InterPro" id="IPR008417">
    <property type="entry name" value="BAP29/BAP31"/>
</dbReference>
<evidence type="ECO:0000256" key="1">
    <source>
        <dbReference type="RuleBase" id="RU367026"/>
    </source>
</evidence>
<keyword evidence="1" id="KW-0813">Transport</keyword>
<comment type="caution">
    <text evidence="1">Lacks conserved residue(s) required for the propagation of feature annotation.</text>
</comment>
<dbReference type="EMBL" id="JARPOI010000004">
    <property type="protein sequence ID" value="KAJ9182638.1"/>
    <property type="molecule type" value="Genomic_DNA"/>
</dbReference>
<dbReference type="Proteomes" id="UP001174677">
    <property type="component" value="Chromosome 4"/>
</dbReference>
<keyword evidence="1" id="KW-0931">ER-Golgi transport</keyword>
<comment type="similarity">
    <text evidence="1">Belongs to the BCAP29/BCAP31 family.</text>
</comment>
<dbReference type="PANTHER" id="PTHR12701">
    <property type="entry name" value="BCR-ASSOCIATED PROTEIN, BAP"/>
    <property type="match status" value="1"/>
</dbReference>
<comment type="caution">
    <text evidence="2">The sequence shown here is derived from an EMBL/GenBank/DDBJ whole genome shotgun (WGS) entry which is preliminary data.</text>
</comment>
<keyword evidence="1" id="KW-0472">Membrane</keyword>
<keyword evidence="3" id="KW-1185">Reference proteome</keyword>
<keyword evidence="1" id="KW-0256">Endoplasmic reticulum</keyword>
<evidence type="ECO:0000313" key="2">
    <source>
        <dbReference type="EMBL" id="KAJ9182638.1"/>
    </source>
</evidence>
<comment type="subcellular location">
    <subcellularLocation>
        <location evidence="1">Endoplasmic reticulum membrane</location>
        <topology evidence="1">Multi-pass membrane protein</topology>
    </subcellularLocation>
</comment>
<keyword evidence="1" id="KW-0812">Transmembrane</keyword>
<keyword evidence="1" id="KW-1133">Transmembrane helix</keyword>
<reference evidence="2" key="1">
    <citation type="journal article" date="2023" name="Plant Biotechnol. J.">
        <title>Chromosome-level wild Hevea brasiliensis genome provides new tools for genomic-assisted breeding and valuable loci to elevate rubber yield.</title>
        <authorList>
            <person name="Cheng H."/>
            <person name="Song X."/>
            <person name="Hu Y."/>
            <person name="Wu T."/>
            <person name="Yang Q."/>
            <person name="An Z."/>
            <person name="Feng S."/>
            <person name="Deng Z."/>
            <person name="Wu W."/>
            <person name="Zeng X."/>
            <person name="Tu M."/>
            <person name="Wang X."/>
            <person name="Huang H."/>
        </authorList>
    </citation>
    <scope>NUCLEOTIDE SEQUENCE</scope>
    <source>
        <strain evidence="2">MT/VB/25A 57/8</strain>
    </source>
</reference>
<comment type="function">
    <text evidence="1">May play a role in anterograde transport of membrane proteins from the endoplasmic reticulum to the Golgi.</text>
</comment>
<keyword evidence="1" id="KW-0653">Protein transport</keyword>
<organism evidence="2 3">
    <name type="scientific">Hevea brasiliensis</name>
    <name type="common">Para rubber tree</name>
    <name type="synonym">Siphonia brasiliensis</name>
    <dbReference type="NCBI Taxonomy" id="3981"/>
    <lineage>
        <taxon>Eukaryota</taxon>
        <taxon>Viridiplantae</taxon>
        <taxon>Streptophyta</taxon>
        <taxon>Embryophyta</taxon>
        <taxon>Tracheophyta</taxon>
        <taxon>Spermatophyta</taxon>
        <taxon>Magnoliopsida</taxon>
        <taxon>eudicotyledons</taxon>
        <taxon>Gunneridae</taxon>
        <taxon>Pentapetalae</taxon>
        <taxon>rosids</taxon>
        <taxon>fabids</taxon>
        <taxon>Malpighiales</taxon>
        <taxon>Euphorbiaceae</taxon>
        <taxon>Crotonoideae</taxon>
        <taxon>Micrandreae</taxon>
        <taxon>Hevea</taxon>
    </lineage>
</organism>
<protein>
    <recommendedName>
        <fullName evidence="1">Endoplasmic reticulum transmembrane protein</fullName>
    </recommendedName>
</protein>
<accession>A0ABQ9MT95</accession>
<sequence>MISVLYSLVFAQMALILALLFRTLLRNLLIVGIDHLKRGEVPLVAKTVVAIFVMEIHKRALESGVVNSTDEVLMAEKLLEASPMGFSLFLAMMTDRLHYYIKELYLVRNELEEVKKLKVDYGSKKNRTMEENEGTES</sequence>
<proteinExistence type="inferred from homology"/>
<dbReference type="PANTHER" id="PTHR12701:SF65">
    <property type="entry name" value="ENDOPLASMIC RETICULUM TRANSMEMBRANE PROTEIN"/>
    <property type="match status" value="1"/>
</dbReference>
<feature type="transmembrane region" description="Helical" evidence="1">
    <location>
        <begin position="6"/>
        <end position="25"/>
    </location>
</feature>
<name>A0ABQ9MT95_HEVBR</name>
<gene>
    <name evidence="2" type="ORF">P3X46_006610</name>
</gene>